<gene>
    <name evidence="3" type="ORF">GCM10010387_24200</name>
</gene>
<comment type="caution">
    <text evidence="3">The sequence shown here is derived from an EMBL/GenBank/DDBJ whole genome shotgun (WGS) entry which is preliminary data.</text>
</comment>
<dbReference type="InterPro" id="IPR027954">
    <property type="entry name" value="Transcobalamin-like_C"/>
</dbReference>
<evidence type="ECO:0000313" key="3">
    <source>
        <dbReference type="EMBL" id="GGZ29921.1"/>
    </source>
</evidence>
<dbReference type="EMBL" id="BMWG01000005">
    <property type="protein sequence ID" value="GGZ29921.1"/>
    <property type="molecule type" value="Genomic_DNA"/>
</dbReference>
<protein>
    <recommendedName>
        <fullName evidence="2">Transcobalamin-like C-terminal domain-containing protein</fullName>
    </recommendedName>
</protein>
<evidence type="ECO:0000259" key="2">
    <source>
        <dbReference type="Pfam" id="PF14478"/>
    </source>
</evidence>
<accession>A0A918USD7</accession>
<evidence type="ECO:0000256" key="1">
    <source>
        <dbReference type="SAM" id="SignalP"/>
    </source>
</evidence>
<reference evidence="3" key="1">
    <citation type="journal article" date="2014" name="Int. J. Syst. Evol. Microbiol.">
        <title>Complete genome sequence of Corynebacterium casei LMG S-19264T (=DSM 44701T), isolated from a smear-ripened cheese.</title>
        <authorList>
            <consortium name="US DOE Joint Genome Institute (JGI-PGF)"/>
            <person name="Walter F."/>
            <person name="Albersmeier A."/>
            <person name="Kalinowski J."/>
            <person name="Ruckert C."/>
        </authorList>
    </citation>
    <scope>NUCLEOTIDE SEQUENCE</scope>
    <source>
        <strain evidence="3">JCM 4988</strain>
    </source>
</reference>
<keyword evidence="1" id="KW-0732">Signal</keyword>
<dbReference type="RefSeq" id="WP_190122997.1">
    <property type="nucleotide sequence ID" value="NZ_BMWG01000005.1"/>
</dbReference>
<evidence type="ECO:0000313" key="4">
    <source>
        <dbReference type="Proteomes" id="UP000630936"/>
    </source>
</evidence>
<dbReference type="Gene3D" id="2.170.130.30">
    <property type="match status" value="1"/>
</dbReference>
<feature type="signal peptide" evidence="1">
    <location>
        <begin position="1"/>
        <end position="26"/>
    </location>
</feature>
<feature type="chain" id="PRO_5037151102" description="Transcobalamin-like C-terminal domain-containing protein" evidence="1">
    <location>
        <begin position="27"/>
        <end position="162"/>
    </location>
</feature>
<dbReference type="AlphaFoldDB" id="A0A918USD7"/>
<dbReference type="Pfam" id="PF14478">
    <property type="entry name" value="DUF4430"/>
    <property type="match status" value="1"/>
</dbReference>
<dbReference type="Proteomes" id="UP000630936">
    <property type="component" value="Unassembled WGS sequence"/>
</dbReference>
<keyword evidence="4" id="KW-1185">Reference proteome</keyword>
<proteinExistence type="predicted"/>
<feature type="domain" description="Transcobalamin-like C-terminal" evidence="2">
    <location>
        <begin position="111"/>
        <end position="160"/>
    </location>
</feature>
<reference evidence="3" key="2">
    <citation type="submission" date="2020-09" db="EMBL/GenBank/DDBJ databases">
        <authorList>
            <person name="Sun Q."/>
            <person name="Ohkuma M."/>
        </authorList>
    </citation>
    <scope>NUCLEOTIDE SEQUENCE</scope>
    <source>
        <strain evidence="3">JCM 4988</strain>
    </source>
</reference>
<name>A0A918USD7_9ACTN</name>
<organism evidence="3 4">
    <name type="scientific">Streptomyces inusitatus</name>
    <dbReference type="NCBI Taxonomy" id="68221"/>
    <lineage>
        <taxon>Bacteria</taxon>
        <taxon>Bacillati</taxon>
        <taxon>Actinomycetota</taxon>
        <taxon>Actinomycetes</taxon>
        <taxon>Kitasatosporales</taxon>
        <taxon>Streptomycetaceae</taxon>
        <taxon>Streptomyces</taxon>
    </lineage>
</organism>
<sequence length="162" mass="16458">MIGSISRRFAAATAALALALTFWAPAATATPATALATPVTVHLTVTGPTSTIYSSNITTTGHNVTTASGGTHICDGTNNGHNPTPGATPTAALDDAASAAGFTWDGIWYPSFDDYFVTTIAGSAGGSTAYWNISVNGVATPVGGCQFRIKAGDRVAFTWTEL</sequence>